<evidence type="ECO:0000256" key="3">
    <source>
        <dbReference type="ARBA" id="ARBA00022692"/>
    </source>
</evidence>
<dbReference type="EMBL" id="MU854358">
    <property type="protein sequence ID" value="KAK4041403.1"/>
    <property type="molecule type" value="Genomic_DNA"/>
</dbReference>
<comment type="similarity">
    <text evidence="2">Belongs to the ADIPOR family.</text>
</comment>
<dbReference type="PANTHER" id="PTHR20855:SF52">
    <property type="entry name" value="ADIPONECTIN RECEPTOR PROTEIN"/>
    <property type="match status" value="1"/>
</dbReference>
<evidence type="ECO:0000256" key="8">
    <source>
        <dbReference type="SAM" id="Phobius"/>
    </source>
</evidence>
<dbReference type="GO" id="GO:0016020">
    <property type="term" value="C:membrane"/>
    <property type="evidence" value="ECO:0007669"/>
    <property type="project" value="UniProtKB-SubCell"/>
</dbReference>
<name>A0AAN6PI64_9PEZI</name>
<evidence type="ECO:0000256" key="1">
    <source>
        <dbReference type="ARBA" id="ARBA00004141"/>
    </source>
</evidence>
<keyword evidence="3 8" id="KW-0812">Transmembrane</keyword>
<feature type="transmembrane region" description="Helical" evidence="8">
    <location>
        <begin position="102"/>
        <end position="125"/>
    </location>
</feature>
<comment type="caution">
    <text evidence="9">The sequence shown here is derived from an EMBL/GenBank/DDBJ whole genome shotgun (WGS) entry which is preliminary data.</text>
</comment>
<feature type="compositionally biased region" description="Pro residues" evidence="7">
    <location>
        <begin position="13"/>
        <end position="23"/>
    </location>
</feature>
<feature type="binding site" evidence="6">
    <location>
        <position position="308"/>
    </location>
    <ligand>
        <name>Zn(2+)</name>
        <dbReference type="ChEBI" id="CHEBI:29105"/>
    </ligand>
</feature>
<feature type="compositionally biased region" description="Low complexity" evidence="7">
    <location>
        <begin position="31"/>
        <end position="41"/>
    </location>
</feature>
<evidence type="ECO:0000256" key="7">
    <source>
        <dbReference type="SAM" id="MobiDB-lite"/>
    </source>
</evidence>
<dbReference type="AlphaFoldDB" id="A0AAN6PI64"/>
<dbReference type="Proteomes" id="UP001303115">
    <property type="component" value="Unassembled WGS sequence"/>
</dbReference>
<feature type="transmembrane region" description="Helical" evidence="8">
    <location>
        <begin position="202"/>
        <end position="222"/>
    </location>
</feature>
<evidence type="ECO:0000313" key="10">
    <source>
        <dbReference type="Proteomes" id="UP001303115"/>
    </source>
</evidence>
<feature type="transmembrane region" description="Helical" evidence="8">
    <location>
        <begin position="176"/>
        <end position="195"/>
    </location>
</feature>
<evidence type="ECO:0000313" key="9">
    <source>
        <dbReference type="EMBL" id="KAK4041403.1"/>
    </source>
</evidence>
<proteinExistence type="inferred from homology"/>
<dbReference type="PANTHER" id="PTHR20855">
    <property type="entry name" value="ADIPOR/PROGESTIN RECEPTOR-RELATED"/>
    <property type="match status" value="1"/>
</dbReference>
<feature type="binding site" evidence="6">
    <location>
        <position position="158"/>
    </location>
    <ligand>
        <name>Zn(2+)</name>
        <dbReference type="ChEBI" id="CHEBI:29105"/>
    </ligand>
</feature>
<feature type="transmembrane region" description="Helical" evidence="8">
    <location>
        <begin position="306"/>
        <end position="323"/>
    </location>
</feature>
<dbReference type="GO" id="GO:0038023">
    <property type="term" value="F:signaling receptor activity"/>
    <property type="evidence" value="ECO:0007669"/>
    <property type="project" value="TreeGrafter"/>
</dbReference>
<feature type="transmembrane region" description="Helical" evidence="8">
    <location>
        <begin position="137"/>
        <end position="156"/>
    </location>
</feature>
<keyword evidence="4 8" id="KW-1133">Transmembrane helix</keyword>
<feature type="binding site" evidence="6">
    <location>
        <position position="304"/>
    </location>
    <ligand>
        <name>Zn(2+)</name>
        <dbReference type="ChEBI" id="CHEBI:29105"/>
    </ligand>
</feature>
<evidence type="ECO:0000256" key="6">
    <source>
        <dbReference type="PIRSR" id="PIRSR604254-1"/>
    </source>
</evidence>
<dbReference type="GO" id="GO:0006882">
    <property type="term" value="P:intracellular zinc ion homeostasis"/>
    <property type="evidence" value="ECO:0007669"/>
    <property type="project" value="TreeGrafter"/>
</dbReference>
<keyword evidence="6" id="KW-0862">Zinc</keyword>
<sequence length="337" mass="36819">MPNTGTASASPSHPGPDPAPPPSSGLRQRRPSTTTSTSTLTTTAQTLETALETTLHRLLHWDDLPPWRRDNPSIHTGYRATSHSLLASLHSLLFLHNESVNIWSHLLGAAAALTLGGYFLQTLVIAPRYATASSADAVVFACFFGGAVGCLGMSAVYHMLCNHSEEVARWGNKLDYTGIVFLIVGSYVPALWYGFFCEAGMLTGYLGAIVLLGLGCLVVSWFEHFRTPAWRPYRALMFVGLGLSGVVPILHALRSYGYRQLDERMGLSWVILQGGLYIFGAFLYAVRFPECKWPGAFDIWGSSHQIFHVCVLLAAASHLYGMVKAFDFHHSVLGAQC</sequence>
<keyword evidence="5 8" id="KW-0472">Membrane</keyword>
<keyword evidence="6" id="KW-0479">Metal-binding</keyword>
<gene>
    <name evidence="9" type="ORF">C8A01DRAFT_34601</name>
</gene>
<protein>
    <submittedName>
        <fullName evidence="9">Uncharacterized protein</fullName>
    </submittedName>
</protein>
<comment type="subcellular location">
    <subcellularLocation>
        <location evidence="1">Membrane</location>
        <topology evidence="1">Multi-pass membrane protein</topology>
    </subcellularLocation>
</comment>
<feature type="region of interest" description="Disordered" evidence="7">
    <location>
        <begin position="1"/>
        <end position="41"/>
    </location>
</feature>
<evidence type="ECO:0000256" key="4">
    <source>
        <dbReference type="ARBA" id="ARBA00022989"/>
    </source>
</evidence>
<feature type="transmembrane region" description="Helical" evidence="8">
    <location>
        <begin position="265"/>
        <end position="286"/>
    </location>
</feature>
<feature type="transmembrane region" description="Helical" evidence="8">
    <location>
        <begin position="234"/>
        <end position="253"/>
    </location>
</feature>
<organism evidence="9 10">
    <name type="scientific">Parachaetomium inaequale</name>
    <dbReference type="NCBI Taxonomy" id="2588326"/>
    <lineage>
        <taxon>Eukaryota</taxon>
        <taxon>Fungi</taxon>
        <taxon>Dikarya</taxon>
        <taxon>Ascomycota</taxon>
        <taxon>Pezizomycotina</taxon>
        <taxon>Sordariomycetes</taxon>
        <taxon>Sordariomycetidae</taxon>
        <taxon>Sordariales</taxon>
        <taxon>Chaetomiaceae</taxon>
        <taxon>Parachaetomium</taxon>
    </lineage>
</organism>
<dbReference type="Pfam" id="PF03006">
    <property type="entry name" value="HlyIII"/>
    <property type="match status" value="1"/>
</dbReference>
<evidence type="ECO:0000256" key="2">
    <source>
        <dbReference type="ARBA" id="ARBA00007018"/>
    </source>
</evidence>
<reference evidence="10" key="1">
    <citation type="journal article" date="2023" name="Mol. Phylogenet. Evol.">
        <title>Genome-scale phylogeny and comparative genomics of the fungal order Sordariales.</title>
        <authorList>
            <person name="Hensen N."/>
            <person name="Bonometti L."/>
            <person name="Westerberg I."/>
            <person name="Brannstrom I.O."/>
            <person name="Guillou S."/>
            <person name="Cros-Aarteil S."/>
            <person name="Calhoun S."/>
            <person name="Haridas S."/>
            <person name="Kuo A."/>
            <person name="Mondo S."/>
            <person name="Pangilinan J."/>
            <person name="Riley R."/>
            <person name="LaButti K."/>
            <person name="Andreopoulos B."/>
            <person name="Lipzen A."/>
            <person name="Chen C."/>
            <person name="Yan M."/>
            <person name="Daum C."/>
            <person name="Ng V."/>
            <person name="Clum A."/>
            <person name="Steindorff A."/>
            <person name="Ohm R.A."/>
            <person name="Martin F."/>
            <person name="Silar P."/>
            <person name="Natvig D.O."/>
            <person name="Lalanne C."/>
            <person name="Gautier V."/>
            <person name="Ament-Velasquez S.L."/>
            <person name="Kruys A."/>
            <person name="Hutchinson M.I."/>
            <person name="Powell A.J."/>
            <person name="Barry K."/>
            <person name="Miller A.N."/>
            <person name="Grigoriev I.V."/>
            <person name="Debuchy R."/>
            <person name="Gladieux P."/>
            <person name="Hiltunen Thoren M."/>
            <person name="Johannesson H."/>
        </authorList>
    </citation>
    <scope>NUCLEOTIDE SEQUENCE [LARGE SCALE GENOMIC DNA]</scope>
    <source>
        <strain evidence="10">CBS 284.82</strain>
    </source>
</reference>
<dbReference type="GO" id="GO:0046872">
    <property type="term" value="F:metal ion binding"/>
    <property type="evidence" value="ECO:0007669"/>
    <property type="project" value="UniProtKB-KW"/>
</dbReference>
<keyword evidence="10" id="KW-1185">Reference proteome</keyword>
<evidence type="ECO:0000256" key="5">
    <source>
        <dbReference type="ARBA" id="ARBA00023136"/>
    </source>
</evidence>
<dbReference type="InterPro" id="IPR004254">
    <property type="entry name" value="AdipoR/HlyIII-related"/>
</dbReference>
<accession>A0AAN6PI64</accession>